<evidence type="ECO:0000256" key="12">
    <source>
        <dbReference type="ARBA" id="ARBA00023136"/>
    </source>
</evidence>
<accession>A0A6A2XH91</accession>
<evidence type="ECO:0000256" key="5">
    <source>
        <dbReference type="ARBA" id="ARBA00022679"/>
    </source>
</evidence>
<keyword evidence="6 14" id="KW-0812">Transmembrane</keyword>
<gene>
    <name evidence="15" type="ORF">F3Y22_tig00111671pilonHSYRG00157</name>
</gene>
<dbReference type="PANTHER" id="PTHR46279:SF9">
    <property type="entry name" value="OS01G0116300 PROTEIN"/>
    <property type="match status" value="1"/>
</dbReference>
<keyword evidence="11 14" id="KW-1133">Transmembrane helix</keyword>
<dbReference type="InterPro" id="IPR046948">
    <property type="entry name" value="ATL20-22-like"/>
</dbReference>
<dbReference type="GO" id="GO:0061630">
    <property type="term" value="F:ubiquitin protein ligase activity"/>
    <property type="evidence" value="ECO:0007669"/>
    <property type="project" value="UniProtKB-EC"/>
</dbReference>
<name>A0A6A2XH91_HIBSY</name>
<keyword evidence="9" id="KW-0833">Ubl conjugation pathway</keyword>
<dbReference type="EMBL" id="VEPZ02001401">
    <property type="protein sequence ID" value="KAE8675431.1"/>
    <property type="molecule type" value="Genomic_DNA"/>
</dbReference>
<comment type="similarity">
    <text evidence="13">Belongs to the RING-type zinc finger family. ATL subfamily.</text>
</comment>
<organism evidence="15 16">
    <name type="scientific">Hibiscus syriacus</name>
    <name type="common">Rose of Sharon</name>
    <dbReference type="NCBI Taxonomy" id="106335"/>
    <lineage>
        <taxon>Eukaryota</taxon>
        <taxon>Viridiplantae</taxon>
        <taxon>Streptophyta</taxon>
        <taxon>Embryophyta</taxon>
        <taxon>Tracheophyta</taxon>
        <taxon>Spermatophyta</taxon>
        <taxon>Magnoliopsida</taxon>
        <taxon>eudicotyledons</taxon>
        <taxon>Gunneridae</taxon>
        <taxon>Pentapetalae</taxon>
        <taxon>rosids</taxon>
        <taxon>malvids</taxon>
        <taxon>Malvales</taxon>
        <taxon>Malvaceae</taxon>
        <taxon>Malvoideae</taxon>
        <taxon>Hibiscus</taxon>
    </lineage>
</organism>
<evidence type="ECO:0000256" key="11">
    <source>
        <dbReference type="ARBA" id="ARBA00022989"/>
    </source>
</evidence>
<evidence type="ECO:0000256" key="4">
    <source>
        <dbReference type="ARBA" id="ARBA00012483"/>
    </source>
</evidence>
<dbReference type="GO" id="GO:0008270">
    <property type="term" value="F:zinc ion binding"/>
    <property type="evidence" value="ECO:0007669"/>
    <property type="project" value="UniProtKB-KW"/>
</dbReference>
<evidence type="ECO:0000256" key="13">
    <source>
        <dbReference type="ARBA" id="ARBA00024209"/>
    </source>
</evidence>
<dbReference type="GO" id="GO:0016020">
    <property type="term" value="C:membrane"/>
    <property type="evidence" value="ECO:0007669"/>
    <property type="project" value="UniProtKB-SubCell"/>
</dbReference>
<comment type="caution">
    <text evidence="15">The sequence shown here is derived from an EMBL/GenBank/DDBJ whole genome shotgun (WGS) entry which is preliminary data.</text>
</comment>
<evidence type="ECO:0000313" key="16">
    <source>
        <dbReference type="Proteomes" id="UP000436088"/>
    </source>
</evidence>
<keyword evidence="10" id="KW-0862">Zinc</keyword>
<dbReference type="AlphaFoldDB" id="A0A6A2XH91"/>
<keyword evidence="12 14" id="KW-0472">Membrane</keyword>
<evidence type="ECO:0000256" key="2">
    <source>
        <dbReference type="ARBA" id="ARBA00004167"/>
    </source>
</evidence>
<protein>
    <recommendedName>
        <fullName evidence="4">RING-type E3 ubiquitin transferase</fullName>
        <ecNumber evidence="4">2.3.2.27</ecNumber>
    </recommendedName>
</protein>
<evidence type="ECO:0000256" key="14">
    <source>
        <dbReference type="SAM" id="Phobius"/>
    </source>
</evidence>
<evidence type="ECO:0000256" key="10">
    <source>
        <dbReference type="ARBA" id="ARBA00022833"/>
    </source>
</evidence>
<evidence type="ECO:0000256" key="1">
    <source>
        <dbReference type="ARBA" id="ARBA00000900"/>
    </source>
</evidence>
<dbReference type="PANTHER" id="PTHR46279">
    <property type="entry name" value="RING/U-BOX SUPERFAMILY PROTEIN"/>
    <property type="match status" value="1"/>
</dbReference>
<proteinExistence type="inferred from homology"/>
<reference evidence="15" key="1">
    <citation type="submission" date="2019-09" db="EMBL/GenBank/DDBJ databases">
        <title>Draft genome information of white flower Hibiscus syriacus.</title>
        <authorList>
            <person name="Kim Y.-M."/>
        </authorList>
    </citation>
    <scope>NUCLEOTIDE SEQUENCE [LARGE SCALE GENOMIC DNA]</scope>
    <source>
        <strain evidence="15">YM2019G1</strain>
    </source>
</reference>
<dbReference type="EC" id="2.3.2.27" evidence="4"/>
<evidence type="ECO:0000256" key="7">
    <source>
        <dbReference type="ARBA" id="ARBA00022723"/>
    </source>
</evidence>
<comment type="pathway">
    <text evidence="3">Protein modification; protein ubiquitination.</text>
</comment>
<evidence type="ECO:0000256" key="8">
    <source>
        <dbReference type="ARBA" id="ARBA00022771"/>
    </source>
</evidence>
<keyword evidence="8" id="KW-0863">Zinc-finger</keyword>
<evidence type="ECO:0000256" key="3">
    <source>
        <dbReference type="ARBA" id="ARBA00004906"/>
    </source>
</evidence>
<comment type="subcellular location">
    <subcellularLocation>
        <location evidence="2">Membrane</location>
        <topology evidence="2">Single-pass membrane protein</topology>
    </subcellularLocation>
</comment>
<evidence type="ECO:0000313" key="15">
    <source>
        <dbReference type="EMBL" id="KAE8675431.1"/>
    </source>
</evidence>
<comment type="catalytic activity">
    <reaction evidence="1">
        <text>S-ubiquitinyl-[E2 ubiquitin-conjugating enzyme]-L-cysteine + [acceptor protein]-L-lysine = [E2 ubiquitin-conjugating enzyme]-L-cysteine + N(6)-ubiquitinyl-[acceptor protein]-L-lysine.</text>
        <dbReference type="EC" id="2.3.2.27"/>
    </reaction>
</comment>
<keyword evidence="16" id="KW-1185">Reference proteome</keyword>
<evidence type="ECO:0000256" key="6">
    <source>
        <dbReference type="ARBA" id="ARBA00022692"/>
    </source>
</evidence>
<dbReference type="Proteomes" id="UP000436088">
    <property type="component" value="Unassembled WGS sequence"/>
</dbReference>
<sequence>MKLLVKRIDYDARRIDLYDPSRCLWRQLLDLNLSTFPFMDEIEPAASYTLLKCSSQDEAFMIGNFSAPISPYSFRFRLKWNKPDCADCEAQGKGCRLKTNSTEDQTECFYIPKHRISVRERLMIAGIVLGSMILAMVFIAVGWRYVESK</sequence>
<evidence type="ECO:0000256" key="9">
    <source>
        <dbReference type="ARBA" id="ARBA00022786"/>
    </source>
</evidence>
<feature type="transmembrane region" description="Helical" evidence="14">
    <location>
        <begin position="122"/>
        <end position="146"/>
    </location>
</feature>
<keyword evidence="5" id="KW-0808">Transferase</keyword>
<keyword evidence="7" id="KW-0479">Metal-binding</keyword>